<dbReference type="Proteomes" id="UP000762110">
    <property type="component" value="Unassembled WGS sequence"/>
</dbReference>
<keyword evidence="3" id="KW-1185">Reference proteome</keyword>
<feature type="region of interest" description="Disordered" evidence="1">
    <location>
        <begin position="1"/>
        <end position="99"/>
    </location>
</feature>
<dbReference type="EMBL" id="JABMKV010000001">
    <property type="protein sequence ID" value="NQX31199.1"/>
    <property type="molecule type" value="Genomic_DNA"/>
</dbReference>
<proteinExistence type="predicted"/>
<dbReference type="RefSeq" id="WP_173269773.1">
    <property type="nucleotide sequence ID" value="NZ_JABMKV010000001.1"/>
</dbReference>
<name>A0ABX2DAY4_9SPHI</name>
<organism evidence="2 3">
    <name type="scientific">Pedobacter boryungensis</name>
    <dbReference type="NCBI Taxonomy" id="869962"/>
    <lineage>
        <taxon>Bacteria</taxon>
        <taxon>Pseudomonadati</taxon>
        <taxon>Bacteroidota</taxon>
        <taxon>Sphingobacteriia</taxon>
        <taxon>Sphingobacteriales</taxon>
        <taxon>Sphingobacteriaceae</taxon>
        <taxon>Pedobacter</taxon>
    </lineage>
</organism>
<feature type="compositionally biased region" description="Basic and acidic residues" evidence="1">
    <location>
        <begin position="12"/>
        <end position="29"/>
    </location>
</feature>
<feature type="compositionally biased region" description="Polar residues" evidence="1">
    <location>
        <begin position="86"/>
        <end position="99"/>
    </location>
</feature>
<protein>
    <submittedName>
        <fullName evidence="2">Uncharacterized protein</fullName>
    </submittedName>
</protein>
<comment type="caution">
    <text evidence="2">The sequence shown here is derived from an EMBL/GenBank/DDBJ whole genome shotgun (WGS) entry which is preliminary data.</text>
</comment>
<sequence length="99" mass="11201">MENKENIAGLGKNHDQEAHDHDIAKKQSEAKPGAENMEMEPFSVNQHGDKGFNPNSKESESDQNVNNVHEKADEYAKKEHEKAENWENNNETGPNSPQF</sequence>
<evidence type="ECO:0000256" key="1">
    <source>
        <dbReference type="SAM" id="MobiDB-lite"/>
    </source>
</evidence>
<evidence type="ECO:0000313" key="3">
    <source>
        <dbReference type="Proteomes" id="UP000762110"/>
    </source>
</evidence>
<evidence type="ECO:0000313" key="2">
    <source>
        <dbReference type="EMBL" id="NQX31199.1"/>
    </source>
</evidence>
<feature type="compositionally biased region" description="Basic and acidic residues" evidence="1">
    <location>
        <begin position="68"/>
        <end position="85"/>
    </location>
</feature>
<reference evidence="2 3" key="1">
    <citation type="submission" date="2020-05" db="EMBL/GenBank/DDBJ databases">
        <title>Description of Pedobacter foliorum sp. nov.</title>
        <authorList>
            <person name="Qi S."/>
            <person name="Carlier A."/>
            <person name="Cnockaert M."/>
            <person name="Vandamme P."/>
        </authorList>
    </citation>
    <scope>NUCLEOTIDE SEQUENCE [LARGE SCALE GENOMIC DNA]</scope>
    <source>
        <strain evidence="2 3">LMG 31300</strain>
    </source>
</reference>
<accession>A0ABX2DAY4</accession>
<gene>
    <name evidence="2" type="ORF">HQN85_05655</name>
</gene>